<feature type="domain" description="PAS" evidence="4">
    <location>
        <begin position="16"/>
        <end position="69"/>
    </location>
</feature>
<dbReference type="GO" id="GO:0043709">
    <property type="term" value="P:cell adhesion involved in single-species biofilm formation"/>
    <property type="evidence" value="ECO:0007669"/>
    <property type="project" value="TreeGrafter"/>
</dbReference>
<dbReference type="GO" id="GO:0052621">
    <property type="term" value="F:diguanylate cyclase activity"/>
    <property type="evidence" value="ECO:0007669"/>
    <property type="project" value="UniProtKB-EC"/>
</dbReference>
<dbReference type="Pfam" id="PF00989">
    <property type="entry name" value="PAS"/>
    <property type="match status" value="1"/>
</dbReference>
<comment type="catalytic activity">
    <reaction evidence="3">
        <text>2 GTP = 3',3'-c-di-GMP + 2 diphosphate</text>
        <dbReference type="Rhea" id="RHEA:24898"/>
        <dbReference type="ChEBI" id="CHEBI:33019"/>
        <dbReference type="ChEBI" id="CHEBI:37565"/>
        <dbReference type="ChEBI" id="CHEBI:58805"/>
        <dbReference type="EC" id="2.7.7.65"/>
    </reaction>
</comment>
<organism evidence="6 7">
    <name type="scientific">Alkalilimnicola ehrlichii (strain ATCC BAA-1101 / DSM 17681 / MLHE-1)</name>
    <dbReference type="NCBI Taxonomy" id="187272"/>
    <lineage>
        <taxon>Bacteria</taxon>
        <taxon>Pseudomonadati</taxon>
        <taxon>Pseudomonadota</taxon>
        <taxon>Gammaproteobacteria</taxon>
        <taxon>Chromatiales</taxon>
        <taxon>Ectothiorhodospiraceae</taxon>
        <taxon>Alkalilimnicola</taxon>
    </lineage>
</organism>
<dbReference type="PANTHER" id="PTHR45138:SF9">
    <property type="entry name" value="DIGUANYLATE CYCLASE DGCM-RELATED"/>
    <property type="match status" value="1"/>
</dbReference>
<dbReference type="Gene3D" id="3.30.70.270">
    <property type="match status" value="1"/>
</dbReference>
<reference evidence="7" key="1">
    <citation type="submission" date="2006-08" db="EMBL/GenBank/DDBJ databases">
        <title>Complete sequence of Alkalilimnicola ehrilichei MLHE-1.</title>
        <authorList>
            <person name="Copeland A."/>
            <person name="Lucas S."/>
            <person name="Lapidus A."/>
            <person name="Barry K."/>
            <person name="Detter J.C."/>
            <person name="Glavina del Rio T."/>
            <person name="Hammon N."/>
            <person name="Israni S."/>
            <person name="Dalin E."/>
            <person name="Tice H."/>
            <person name="Pitluck S."/>
            <person name="Sims D."/>
            <person name="Brettin T."/>
            <person name="Bruce D."/>
            <person name="Han C."/>
            <person name="Tapia R."/>
            <person name="Gilna P."/>
            <person name="Schmutz J."/>
            <person name="Larimer F."/>
            <person name="Land M."/>
            <person name="Hauser L."/>
            <person name="Kyrpides N."/>
            <person name="Mikhailova N."/>
            <person name="Oremland R.S."/>
            <person name="Hoeft S.E."/>
            <person name="Switzer-Blum J."/>
            <person name="Kulp T."/>
            <person name="King G."/>
            <person name="Tabita R."/>
            <person name="Witte B."/>
            <person name="Santini J.M."/>
            <person name="Basu P."/>
            <person name="Hollibaugh J.T."/>
            <person name="Xie G."/>
            <person name="Stolz J.F."/>
            <person name="Richardson P."/>
        </authorList>
    </citation>
    <scope>NUCLEOTIDE SEQUENCE [LARGE SCALE GENOMIC DNA]</scope>
    <source>
        <strain evidence="7">ATCC BAA-1101 / DSM 17681 / MLHE-1</strain>
    </source>
</reference>
<protein>
    <recommendedName>
        <fullName evidence="2">diguanylate cyclase</fullName>
        <ecNumber evidence="2">2.7.7.65</ecNumber>
    </recommendedName>
</protein>
<dbReference type="PROSITE" id="PS50112">
    <property type="entry name" value="PAS"/>
    <property type="match status" value="1"/>
</dbReference>
<dbReference type="Gene3D" id="3.30.450.20">
    <property type="entry name" value="PAS domain"/>
    <property type="match status" value="1"/>
</dbReference>
<dbReference type="eggNOG" id="COG3852">
    <property type="taxonomic scope" value="Bacteria"/>
</dbReference>
<feature type="domain" description="GGDEF" evidence="5">
    <location>
        <begin position="175"/>
        <end position="302"/>
    </location>
</feature>
<evidence type="ECO:0000313" key="7">
    <source>
        <dbReference type="Proteomes" id="UP000001962"/>
    </source>
</evidence>
<evidence type="ECO:0000256" key="1">
    <source>
        <dbReference type="ARBA" id="ARBA00001946"/>
    </source>
</evidence>
<dbReference type="EC" id="2.7.7.65" evidence="2"/>
<sequence>MGQAGASGDGVPSFADTATLRWMGDISPYAVLLVDGDGAIRQANAKAGTLFGYGAEEMVGLSIETLVPEGDRQRHGELRETYLAAPRERPMGAGRELQALHRSGEVIPVEIALVPVDVAGTRMVMVSAIDLSVRKALEAQLHHQANHDPLTGLVNRYHFEELLAREIERGQRYGGGFALIMLDIDHFKAVNDTYGHLEGDKVLRRFAEELTGKIRAADTLARWGGEEFMLLLPGTDIAGARALAEAIRVAVNGCRMPVPGQVTVSLGVTGYRNGESVWGLLKRVDEALYAAKLAGRDQVVVL</sequence>
<accession>Q0A8W9</accession>
<dbReference type="Proteomes" id="UP000001962">
    <property type="component" value="Chromosome"/>
</dbReference>
<dbReference type="CDD" id="cd00130">
    <property type="entry name" value="PAS"/>
    <property type="match status" value="1"/>
</dbReference>
<dbReference type="SUPFAM" id="SSF55073">
    <property type="entry name" value="Nucleotide cyclase"/>
    <property type="match status" value="1"/>
</dbReference>
<comment type="cofactor">
    <cofactor evidence="1">
        <name>Mg(2+)</name>
        <dbReference type="ChEBI" id="CHEBI:18420"/>
    </cofactor>
</comment>
<dbReference type="GO" id="GO:1902201">
    <property type="term" value="P:negative regulation of bacterial-type flagellum-dependent cell motility"/>
    <property type="evidence" value="ECO:0007669"/>
    <property type="project" value="TreeGrafter"/>
</dbReference>
<gene>
    <name evidence="6" type="ordered locus">Mlg_1369</name>
</gene>
<dbReference type="InterPro" id="IPR043128">
    <property type="entry name" value="Rev_trsase/Diguanyl_cyclase"/>
</dbReference>
<evidence type="ECO:0000259" key="5">
    <source>
        <dbReference type="PROSITE" id="PS50887"/>
    </source>
</evidence>
<dbReference type="EMBL" id="CP000453">
    <property type="protein sequence ID" value="ABI56718.1"/>
    <property type="molecule type" value="Genomic_DNA"/>
</dbReference>
<dbReference type="InterPro" id="IPR000014">
    <property type="entry name" value="PAS"/>
</dbReference>
<dbReference type="NCBIfam" id="TIGR00254">
    <property type="entry name" value="GGDEF"/>
    <property type="match status" value="1"/>
</dbReference>
<dbReference type="InterPro" id="IPR000160">
    <property type="entry name" value="GGDEF_dom"/>
</dbReference>
<dbReference type="GO" id="GO:0005886">
    <property type="term" value="C:plasma membrane"/>
    <property type="evidence" value="ECO:0007669"/>
    <property type="project" value="TreeGrafter"/>
</dbReference>
<dbReference type="HOGENOM" id="CLU_000445_11_4_6"/>
<dbReference type="InterPro" id="IPR013767">
    <property type="entry name" value="PAS_fold"/>
</dbReference>
<dbReference type="NCBIfam" id="TIGR00229">
    <property type="entry name" value="sensory_box"/>
    <property type="match status" value="1"/>
</dbReference>
<evidence type="ECO:0000256" key="2">
    <source>
        <dbReference type="ARBA" id="ARBA00012528"/>
    </source>
</evidence>
<dbReference type="InterPro" id="IPR029787">
    <property type="entry name" value="Nucleotide_cyclase"/>
</dbReference>
<evidence type="ECO:0000259" key="4">
    <source>
        <dbReference type="PROSITE" id="PS50112"/>
    </source>
</evidence>
<keyword evidence="7" id="KW-1185">Reference proteome</keyword>
<dbReference type="SMART" id="SM00091">
    <property type="entry name" value="PAS"/>
    <property type="match status" value="1"/>
</dbReference>
<dbReference type="SUPFAM" id="SSF55785">
    <property type="entry name" value="PYP-like sensor domain (PAS domain)"/>
    <property type="match status" value="1"/>
</dbReference>
<name>Q0A8W9_ALKEH</name>
<dbReference type="eggNOG" id="COG3706">
    <property type="taxonomic scope" value="Bacteria"/>
</dbReference>
<dbReference type="KEGG" id="aeh:Mlg_1369"/>
<dbReference type="Pfam" id="PF00990">
    <property type="entry name" value="GGDEF"/>
    <property type="match status" value="1"/>
</dbReference>
<dbReference type="GO" id="GO:0006355">
    <property type="term" value="P:regulation of DNA-templated transcription"/>
    <property type="evidence" value="ECO:0007669"/>
    <property type="project" value="InterPro"/>
</dbReference>
<dbReference type="PROSITE" id="PS50887">
    <property type="entry name" value="GGDEF"/>
    <property type="match status" value="1"/>
</dbReference>
<dbReference type="InterPro" id="IPR035965">
    <property type="entry name" value="PAS-like_dom_sf"/>
</dbReference>
<dbReference type="FunFam" id="3.30.70.270:FF:000001">
    <property type="entry name" value="Diguanylate cyclase domain protein"/>
    <property type="match status" value="1"/>
</dbReference>
<evidence type="ECO:0000256" key="3">
    <source>
        <dbReference type="ARBA" id="ARBA00034247"/>
    </source>
</evidence>
<dbReference type="CDD" id="cd01949">
    <property type="entry name" value="GGDEF"/>
    <property type="match status" value="1"/>
</dbReference>
<dbReference type="InterPro" id="IPR050469">
    <property type="entry name" value="Diguanylate_Cyclase"/>
</dbReference>
<evidence type="ECO:0000313" key="6">
    <source>
        <dbReference type="EMBL" id="ABI56718.1"/>
    </source>
</evidence>
<dbReference type="AlphaFoldDB" id="Q0A8W9"/>
<dbReference type="SMART" id="SM00267">
    <property type="entry name" value="GGDEF"/>
    <property type="match status" value="1"/>
</dbReference>
<proteinExistence type="predicted"/>
<dbReference type="PANTHER" id="PTHR45138">
    <property type="entry name" value="REGULATORY COMPONENTS OF SENSORY TRANSDUCTION SYSTEM"/>
    <property type="match status" value="1"/>
</dbReference>